<dbReference type="Proteomes" id="UP000606115">
    <property type="component" value="Unassembled WGS sequence"/>
</dbReference>
<sequence>MNFAHSDSQIFYAVASPGQVQLAAEKLGGPAKILGSEAGRAEGFTHQEDREAFTASRTLLRLLLSYVTYGELDQSSDVDISRHCISCNSSDHGKPTTPHHSISLSRTRELVIAAVGPKDLRLGTDIERGTALSPRGVFPGFDQIALTPAELKLVHRDKAPDDTRLLAWTAKEALLKADGAGLRREPSTVRVLSPAVLKAARRNRWAGSSHLAGYSLRWLPVPATHVAVLAASTPLPVQELGAEIFKTTLS</sequence>
<name>A0ABQ2DA65_9MICC</name>
<evidence type="ECO:0000256" key="1">
    <source>
        <dbReference type="ARBA" id="ARBA00010990"/>
    </source>
</evidence>
<feature type="domain" description="4'-phosphopantetheinyl transferase" evidence="3">
    <location>
        <begin position="122"/>
        <end position="196"/>
    </location>
</feature>
<dbReference type="SUPFAM" id="SSF56214">
    <property type="entry name" value="4'-phosphopantetheinyl transferase"/>
    <property type="match status" value="2"/>
</dbReference>
<dbReference type="InterPro" id="IPR037143">
    <property type="entry name" value="4-PPantetheinyl_Trfase_dom_sf"/>
</dbReference>
<dbReference type="Pfam" id="PF01648">
    <property type="entry name" value="ACPS"/>
    <property type="match status" value="1"/>
</dbReference>
<evidence type="ECO:0000256" key="2">
    <source>
        <dbReference type="ARBA" id="ARBA00022679"/>
    </source>
</evidence>
<dbReference type="InterPro" id="IPR008278">
    <property type="entry name" value="4-PPantetheinyl_Trfase_dom"/>
</dbReference>
<proteinExistence type="inferred from homology"/>
<evidence type="ECO:0000259" key="3">
    <source>
        <dbReference type="Pfam" id="PF01648"/>
    </source>
</evidence>
<dbReference type="GeneID" id="303302663"/>
<dbReference type="Gene3D" id="3.90.470.20">
    <property type="entry name" value="4'-phosphopantetheinyl transferase domain"/>
    <property type="match status" value="1"/>
</dbReference>
<organism evidence="4 5">
    <name type="scientific">Glutamicibacter ardleyensis</name>
    <dbReference type="NCBI Taxonomy" id="225894"/>
    <lineage>
        <taxon>Bacteria</taxon>
        <taxon>Bacillati</taxon>
        <taxon>Actinomycetota</taxon>
        <taxon>Actinomycetes</taxon>
        <taxon>Micrococcales</taxon>
        <taxon>Micrococcaceae</taxon>
        <taxon>Glutamicibacter</taxon>
    </lineage>
</organism>
<gene>
    <name evidence="4" type="ORF">GCM10007173_02460</name>
</gene>
<evidence type="ECO:0000313" key="4">
    <source>
        <dbReference type="EMBL" id="GGJ47388.1"/>
    </source>
</evidence>
<reference evidence="5" key="1">
    <citation type="journal article" date="2019" name="Int. J. Syst. Evol. Microbiol.">
        <title>The Global Catalogue of Microorganisms (GCM) 10K type strain sequencing project: providing services to taxonomists for standard genome sequencing and annotation.</title>
        <authorList>
            <consortium name="The Broad Institute Genomics Platform"/>
            <consortium name="The Broad Institute Genome Sequencing Center for Infectious Disease"/>
            <person name="Wu L."/>
            <person name="Ma J."/>
        </authorList>
    </citation>
    <scope>NUCLEOTIDE SEQUENCE [LARGE SCALE GENOMIC DNA]</scope>
    <source>
        <strain evidence="5">CGMCC 1.3685</strain>
    </source>
</reference>
<dbReference type="EMBL" id="BMKX01000001">
    <property type="protein sequence ID" value="GGJ47388.1"/>
    <property type="molecule type" value="Genomic_DNA"/>
</dbReference>
<evidence type="ECO:0000313" key="5">
    <source>
        <dbReference type="Proteomes" id="UP000606115"/>
    </source>
</evidence>
<protein>
    <recommendedName>
        <fullName evidence="3">4'-phosphopantetheinyl transferase domain-containing protein</fullName>
    </recommendedName>
</protein>
<dbReference type="RefSeq" id="WP_188683084.1">
    <property type="nucleotide sequence ID" value="NZ_BMKX01000001.1"/>
</dbReference>
<keyword evidence="5" id="KW-1185">Reference proteome</keyword>
<dbReference type="PANTHER" id="PTHR12215:SF10">
    <property type="entry name" value="L-AMINOADIPATE-SEMIALDEHYDE DEHYDROGENASE-PHOSPHOPANTETHEINYL TRANSFERASE"/>
    <property type="match status" value="1"/>
</dbReference>
<keyword evidence="2" id="KW-0808">Transferase</keyword>
<comment type="similarity">
    <text evidence="1">Belongs to the P-Pant transferase superfamily. Gsp/Sfp/HetI/AcpT family.</text>
</comment>
<accession>A0ABQ2DA65</accession>
<dbReference type="PANTHER" id="PTHR12215">
    <property type="entry name" value="PHOSPHOPANTETHEINE TRANSFERASE"/>
    <property type="match status" value="1"/>
</dbReference>
<comment type="caution">
    <text evidence="4">The sequence shown here is derived from an EMBL/GenBank/DDBJ whole genome shotgun (WGS) entry which is preliminary data.</text>
</comment>
<dbReference type="InterPro" id="IPR050559">
    <property type="entry name" value="P-Pant_transferase_sf"/>
</dbReference>